<keyword evidence="1" id="KW-0472">Membrane</keyword>
<gene>
    <name evidence="2" type="ORF">Talka_02127</name>
</gene>
<protein>
    <recommendedName>
        <fullName evidence="4">DUF2905 domain-containing protein</fullName>
    </recommendedName>
</protein>
<keyword evidence="1" id="KW-1133">Transmembrane helix</keyword>
<comment type="caution">
    <text evidence="2">The sequence shown here is derived from an EMBL/GenBank/DDBJ whole genome shotgun (WGS) entry which is preliminary data.</text>
</comment>
<organism evidence="2 3">
    <name type="scientific">Tepidimonas alkaliphilus</name>
    <dbReference type="NCBI Taxonomy" id="2588942"/>
    <lineage>
        <taxon>Bacteria</taxon>
        <taxon>Pseudomonadati</taxon>
        <taxon>Pseudomonadota</taxon>
        <taxon>Betaproteobacteria</taxon>
        <taxon>Burkholderiales</taxon>
        <taxon>Tepidimonas</taxon>
    </lineage>
</organism>
<evidence type="ECO:0000256" key="1">
    <source>
        <dbReference type="SAM" id="Phobius"/>
    </source>
</evidence>
<dbReference type="RefSeq" id="WP_143891323.1">
    <property type="nucleotide sequence ID" value="NZ_VJNB01000013.1"/>
</dbReference>
<dbReference type="OrthoDB" id="9811610at2"/>
<keyword evidence="3" id="KW-1185">Reference proteome</keyword>
<sequence>MQRFLITLGVALVLAGLLWPWLSRLPWGRLPGDIAIEREGFSFYFPLGTSLVVSVLLSLLLWWWRR</sequence>
<dbReference type="PANTHER" id="PTHR36443">
    <property type="entry name" value="BSR5223 PROTEIN"/>
    <property type="match status" value="1"/>
</dbReference>
<dbReference type="EMBL" id="VJNB01000013">
    <property type="protein sequence ID" value="TSE18485.1"/>
    <property type="molecule type" value="Genomic_DNA"/>
</dbReference>
<dbReference type="InterPro" id="IPR021320">
    <property type="entry name" value="DUF2905"/>
</dbReference>
<dbReference type="Pfam" id="PF11146">
    <property type="entry name" value="DUF2905"/>
    <property type="match status" value="1"/>
</dbReference>
<dbReference type="PANTHER" id="PTHR36443:SF1">
    <property type="entry name" value="BSR5223 PROTEIN"/>
    <property type="match status" value="1"/>
</dbReference>
<dbReference type="Proteomes" id="UP000315736">
    <property type="component" value="Unassembled WGS sequence"/>
</dbReference>
<feature type="transmembrane region" description="Helical" evidence="1">
    <location>
        <begin position="44"/>
        <end position="64"/>
    </location>
</feature>
<name>A0A554W4I1_9BURK</name>
<proteinExistence type="predicted"/>
<reference evidence="2 3" key="1">
    <citation type="submission" date="2019-07" db="EMBL/GenBank/DDBJ databases">
        <title>Tepidimonas alkaliphilus YIM 72238 draft genome.</title>
        <authorList>
            <person name="Da Costa M.S."/>
            <person name="Froufe H.J.C."/>
            <person name="Egas C."/>
            <person name="Albuquerque L."/>
        </authorList>
    </citation>
    <scope>NUCLEOTIDE SEQUENCE [LARGE SCALE GENOMIC DNA]</scope>
    <source>
        <strain evidence="2 3">YIM 72238</strain>
    </source>
</reference>
<evidence type="ECO:0008006" key="4">
    <source>
        <dbReference type="Google" id="ProtNLM"/>
    </source>
</evidence>
<keyword evidence="1" id="KW-0812">Transmembrane</keyword>
<evidence type="ECO:0000313" key="2">
    <source>
        <dbReference type="EMBL" id="TSE18485.1"/>
    </source>
</evidence>
<dbReference type="AlphaFoldDB" id="A0A554W4I1"/>
<evidence type="ECO:0000313" key="3">
    <source>
        <dbReference type="Proteomes" id="UP000315736"/>
    </source>
</evidence>
<accession>A0A554W4I1</accession>